<evidence type="ECO:0000313" key="2">
    <source>
        <dbReference type="EMBL" id="GAF83859.1"/>
    </source>
</evidence>
<feature type="compositionally biased region" description="Basic and acidic residues" evidence="1">
    <location>
        <begin position="133"/>
        <end position="142"/>
    </location>
</feature>
<evidence type="ECO:0000256" key="1">
    <source>
        <dbReference type="SAM" id="MobiDB-lite"/>
    </source>
</evidence>
<organism evidence="2">
    <name type="scientific">marine sediment metagenome</name>
    <dbReference type="NCBI Taxonomy" id="412755"/>
    <lineage>
        <taxon>unclassified sequences</taxon>
        <taxon>metagenomes</taxon>
        <taxon>ecological metagenomes</taxon>
    </lineage>
</organism>
<dbReference type="EMBL" id="BARS01002292">
    <property type="protein sequence ID" value="GAF83859.1"/>
    <property type="molecule type" value="Genomic_DNA"/>
</dbReference>
<name>X0SS17_9ZZZZ</name>
<feature type="region of interest" description="Disordered" evidence="1">
    <location>
        <begin position="62"/>
        <end position="142"/>
    </location>
</feature>
<feature type="compositionally biased region" description="Acidic residues" evidence="1">
    <location>
        <begin position="115"/>
        <end position="127"/>
    </location>
</feature>
<comment type="caution">
    <text evidence="2">The sequence shown here is derived from an EMBL/GenBank/DDBJ whole genome shotgun (WGS) entry which is preliminary data.</text>
</comment>
<dbReference type="AlphaFoldDB" id="X0SS17"/>
<feature type="compositionally biased region" description="Basic and acidic residues" evidence="1">
    <location>
        <begin position="62"/>
        <end position="81"/>
    </location>
</feature>
<feature type="compositionally biased region" description="Basic and acidic residues" evidence="1">
    <location>
        <begin position="93"/>
        <end position="109"/>
    </location>
</feature>
<sequence length="142" mass="16585">MPKAEDRRKDCRYCHLKRGMKQGTDMCFQCFHLWEIVRDNLPTLMRLIPVKFPDYLLAKKAEFEPEREEPKEKFEPTEKLDPTTLHSKNLPDLVKDADEKLRDAIKRTSENTTEGLEDVANEEETDSLLDGMIEEKGEKDGD</sequence>
<gene>
    <name evidence="2" type="ORF">S01H1_04327</name>
</gene>
<protein>
    <submittedName>
        <fullName evidence="2">Uncharacterized protein</fullName>
    </submittedName>
</protein>
<accession>X0SS17</accession>
<reference evidence="2" key="1">
    <citation type="journal article" date="2014" name="Front. Microbiol.">
        <title>High frequency of phylogenetically diverse reductive dehalogenase-homologous genes in deep subseafloor sedimentary metagenomes.</title>
        <authorList>
            <person name="Kawai M."/>
            <person name="Futagami T."/>
            <person name="Toyoda A."/>
            <person name="Takaki Y."/>
            <person name="Nishi S."/>
            <person name="Hori S."/>
            <person name="Arai W."/>
            <person name="Tsubouchi T."/>
            <person name="Morono Y."/>
            <person name="Uchiyama I."/>
            <person name="Ito T."/>
            <person name="Fujiyama A."/>
            <person name="Inagaki F."/>
            <person name="Takami H."/>
        </authorList>
    </citation>
    <scope>NUCLEOTIDE SEQUENCE</scope>
    <source>
        <strain evidence="2">Expedition CK06-06</strain>
    </source>
</reference>
<proteinExistence type="predicted"/>